<dbReference type="AlphaFoldDB" id="A0A2Z6RWF2"/>
<dbReference type="Proteomes" id="UP000247702">
    <property type="component" value="Unassembled WGS sequence"/>
</dbReference>
<protein>
    <submittedName>
        <fullName evidence="1">Uncharacterized protein</fullName>
    </submittedName>
</protein>
<organism evidence="1 2">
    <name type="scientific">Rhizophagus clarus</name>
    <dbReference type="NCBI Taxonomy" id="94130"/>
    <lineage>
        <taxon>Eukaryota</taxon>
        <taxon>Fungi</taxon>
        <taxon>Fungi incertae sedis</taxon>
        <taxon>Mucoromycota</taxon>
        <taxon>Glomeromycotina</taxon>
        <taxon>Glomeromycetes</taxon>
        <taxon>Glomerales</taxon>
        <taxon>Glomeraceae</taxon>
        <taxon>Rhizophagus</taxon>
    </lineage>
</organism>
<evidence type="ECO:0000313" key="2">
    <source>
        <dbReference type="Proteomes" id="UP000247702"/>
    </source>
</evidence>
<proteinExistence type="predicted"/>
<accession>A0A2Z6RWF2</accession>
<gene>
    <name evidence="1" type="ORF">RclHR1_07240005</name>
</gene>
<name>A0A2Z6RWF2_9GLOM</name>
<keyword evidence="2" id="KW-1185">Reference proteome</keyword>
<evidence type="ECO:0000313" key="1">
    <source>
        <dbReference type="EMBL" id="GBC07094.1"/>
    </source>
</evidence>
<dbReference type="EMBL" id="BEXD01004120">
    <property type="protein sequence ID" value="GBC07094.1"/>
    <property type="molecule type" value="Genomic_DNA"/>
</dbReference>
<sequence length="240" mass="27612">MHIYPDTDLQILAKTAKVKNPLVVRYLLSNSSIIVKLRHVQHKEIQVKKKFEDAFEFDNLLNRTKPNKEEGRELKVQIKFRKAYSDWKIEDVLQKLYSRKSSILEIEDKQYVFETVNNEATAREFTSVFLVNAVKHVKEKNESTAKLMVEVDLKAKLYNVNEDIAQNLAQIYSAIELLGKQNIDEMPIVGIVTTGTSWVFIRHTGSIGSSRLEKSKELDFSFTDGMEGAKKIASYVVRLL</sequence>
<comment type="caution">
    <text evidence="1">The sequence shown here is derived from an EMBL/GenBank/DDBJ whole genome shotgun (WGS) entry which is preliminary data.</text>
</comment>
<reference evidence="1 2" key="1">
    <citation type="submission" date="2017-11" db="EMBL/GenBank/DDBJ databases">
        <title>The genome of Rhizophagus clarus HR1 reveals common genetic basis of auxotrophy among arbuscular mycorrhizal fungi.</title>
        <authorList>
            <person name="Kobayashi Y."/>
        </authorList>
    </citation>
    <scope>NUCLEOTIDE SEQUENCE [LARGE SCALE GENOMIC DNA]</scope>
    <source>
        <strain evidence="1 2">HR1</strain>
    </source>
</reference>